<dbReference type="GO" id="GO:0044659">
    <property type="term" value="P:viral release from host cell by cytolysis"/>
    <property type="evidence" value="ECO:0007669"/>
    <property type="project" value="InterPro"/>
</dbReference>
<dbReference type="EMBL" id="MTBD01000025">
    <property type="protein sequence ID" value="PRP70836.1"/>
    <property type="molecule type" value="Genomic_DNA"/>
</dbReference>
<dbReference type="OrthoDB" id="7597318at2"/>
<evidence type="ECO:0000313" key="3">
    <source>
        <dbReference type="Proteomes" id="UP000239469"/>
    </source>
</evidence>
<proteinExistence type="predicted"/>
<dbReference type="Proteomes" id="UP000239469">
    <property type="component" value="Unassembled WGS sequence"/>
</dbReference>
<protein>
    <recommendedName>
        <fullName evidence="4">Holin</fullName>
    </recommendedName>
</protein>
<gene>
    <name evidence="2" type="ORF">BUE93_11225</name>
</gene>
<evidence type="ECO:0000313" key="2">
    <source>
        <dbReference type="EMBL" id="PRP70836.1"/>
    </source>
</evidence>
<dbReference type="Pfam" id="PF10746">
    <property type="entry name" value="Phage_holin_2_2"/>
    <property type="match status" value="1"/>
</dbReference>
<evidence type="ECO:0008006" key="4">
    <source>
        <dbReference type="Google" id="ProtNLM"/>
    </source>
</evidence>
<accession>A0A2S9X577</accession>
<feature type="transmembrane region" description="Helical" evidence="1">
    <location>
        <begin position="32"/>
        <end position="50"/>
    </location>
</feature>
<dbReference type="AlphaFoldDB" id="A0A2S9X577"/>
<dbReference type="InterPro" id="IPR019682">
    <property type="entry name" value="Phage_T7_Gp17.5_holin"/>
</dbReference>
<dbReference type="RefSeq" id="WP_106076865.1">
    <property type="nucleotide sequence ID" value="NZ_MTBD01000025.1"/>
</dbReference>
<keyword evidence="1" id="KW-0472">Membrane</keyword>
<keyword evidence="1" id="KW-0812">Transmembrane</keyword>
<evidence type="ECO:0000256" key="1">
    <source>
        <dbReference type="SAM" id="Phobius"/>
    </source>
</evidence>
<keyword evidence="1" id="KW-1133">Transmembrane helix</keyword>
<comment type="caution">
    <text evidence="2">The sequence shown here is derived from an EMBL/GenBank/DDBJ whole genome shotgun (WGS) entry which is preliminary data.</text>
</comment>
<name>A0A2S9X577_9NEIS</name>
<sequence length="80" mass="8995">MIEYDFKQEVIKLTPAAGVATTSVMGIPLQDWVYIVTIFYLMVQVVALCFKIRIQVQQQKQNKEVKDGSEEAVSEEIGSA</sequence>
<organism evidence="2 3">
    <name type="scientific">Chromobacterium amazonense</name>
    <dbReference type="NCBI Taxonomy" id="1382803"/>
    <lineage>
        <taxon>Bacteria</taxon>
        <taxon>Pseudomonadati</taxon>
        <taxon>Pseudomonadota</taxon>
        <taxon>Betaproteobacteria</taxon>
        <taxon>Neisseriales</taxon>
        <taxon>Chromobacteriaceae</taxon>
        <taxon>Chromobacterium</taxon>
    </lineage>
</organism>
<reference evidence="2 3" key="1">
    <citation type="submission" date="2017-01" db="EMBL/GenBank/DDBJ databases">
        <title>New insights into the genetic diversity of Chromobacterium isolated from tropical freshwater lake.</title>
        <authorList>
            <person name="Santos A.B."/>
            <person name="Nascimento A.M."/>
            <person name="Da Silva P.C."/>
        </authorList>
    </citation>
    <scope>NUCLEOTIDE SEQUENCE [LARGE SCALE GENOMIC DNA]</scope>
    <source>
        <strain evidence="2 3">56AF</strain>
    </source>
</reference>